<gene>
    <name evidence="1" type="ORF">H5410_019861</name>
</gene>
<evidence type="ECO:0000313" key="1">
    <source>
        <dbReference type="EMBL" id="KAG5608580.1"/>
    </source>
</evidence>
<dbReference type="AlphaFoldDB" id="A0A9J5ZAT7"/>
<feature type="non-terminal residue" evidence="1">
    <location>
        <position position="103"/>
    </location>
</feature>
<evidence type="ECO:0000313" key="2">
    <source>
        <dbReference type="Proteomes" id="UP000824120"/>
    </source>
</evidence>
<feature type="non-terminal residue" evidence="1">
    <location>
        <position position="1"/>
    </location>
</feature>
<accession>A0A9J5ZAT7</accession>
<organism evidence="1 2">
    <name type="scientific">Solanum commersonii</name>
    <name type="common">Commerson's wild potato</name>
    <name type="synonym">Commerson's nightshade</name>
    <dbReference type="NCBI Taxonomy" id="4109"/>
    <lineage>
        <taxon>Eukaryota</taxon>
        <taxon>Viridiplantae</taxon>
        <taxon>Streptophyta</taxon>
        <taxon>Embryophyta</taxon>
        <taxon>Tracheophyta</taxon>
        <taxon>Spermatophyta</taxon>
        <taxon>Magnoliopsida</taxon>
        <taxon>eudicotyledons</taxon>
        <taxon>Gunneridae</taxon>
        <taxon>Pentapetalae</taxon>
        <taxon>asterids</taxon>
        <taxon>lamiids</taxon>
        <taxon>Solanales</taxon>
        <taxon>Solanaceae</taxon>
        <taxon>Solanoideae</taxon>
        <taxon>Solaneae</taxon>
        <taxon>Solanum</taxon>
    </lineage>
</organism>
<proteinExistence type="predicted"/>
<keyword evidence="2" id="KW-1185">Reference proteome</keyword>
<sequence>LPPITPAPCLLKYVQYLQPEPPATSAVRCLIISMTAALRRESACCCILRKCSFKSLYKGTVNAIGAEHESVQVRSGGIVARDVEIMIDSSRIDLGKTSEISCP</sequence>
<dbReference type="Proteomes" id="UP000824120">
    <property type="component" value="Chromosome 4"/>
</dbReference>
<dbReference type="EMBL" id="JACXVP010000004">
    <property type="protein sequence ID" value="KAG5608580.1"/>
    <property type="molecule type" value="Genomic_DNA"/>
</dbReference>
<name>A0A9J5ZAT7_SOLCO</name>
<comment type="caution">
    <text evidence="1">The sequence shown here is derived from an EMBL/GenBank/DDBJ whole genome shotgun (WGS) entry which is preliminary data.</text>
</comment>
<protein>
    <submittedName>
        <fullName evidence="1">Uncharacterized protein</fullName>
    </submittedName>
</protein>
<reference evidence="1 2" key="1">
    <citation type="submission" date="2020-09" db="EMBL/GenBank/DDBJ databases">
        <title>De no assembly of potato wild relative species, Solanum commersonii.</title>
        <authorList>
            <person name="Cho K."/>
        </authorList>
    </citation>
    <scope>NUCLEOTIDE SEQUENCE [LARGE SCALE GENOMIC DNA]</scope>
    <source>
        <strain evidence="1">LZ3.2</strain>
        <tissue evidence="1">Leaf</tissue>
    </source>
</reference>